<dbReference type="InterPro" id="IPR012902">
    <property type="entry name" value="N_methyl_site"/>
</dbReference>
<dbReference type="InterPro" id="IPR045584">
    <property type="entry name" value="Pilin-like"/>
</dbReference>
<keyword evidence="1" id="KW-0812">Transmembrane</keyword>
<evidence type="ECO:0000256" key="1">
    <source>
        <dbReference type="SAM" id="Phobius"/>
    </source>
</evidence>
<dbReference type="SUPFAM" id="SSF54523">
    <property type="entry name" value="Pili subunits"/>
    <property type="match status" value="1"/>
</dbReference>
<gene>
    <name evidence="2" type="ORF">IAC10_09770</name>
</gene>
<proteinExistence type="predicted"/>
<name>A0A9D1EZQ6_9BACT</name>
<keyword evidence="1" id="KW-0472">Membrane</keyword>
<reference evidence="2" key="2">
    <citation type="journal article" date="2021" name="PeerJ">
        <title>Extensive microbial diversity within the chicken gut microbiome revealed by metagenomics and culture.</title>
        <authorList>
            <person name="Gilroy R."/>
            <person name="Ravi A."/>
            <person name="Getino M."/>
            <person name="Pursley I."/>
            <person name="Horton D.L."/>
            <person name="Alikhan N.F."/>
            <person name="Baker D."/>
            <person name="Gharbi K."/>
            <person name="Hall N."/>
            <person name="Watson M."/>
            <person name="Adriaenssens E.M."/>
            <person name="Foster-Nyarko E."/>
            <person name="Jarju S."/>
            <person name="Secka A."/>
            <person name="Antonio M."/>
            <person name="Oren A."/>
            <person name="Chaudhuri R.R."/>
            <person name="La Ragione R."/>
            <person name="Hildebrand F."/>
            <person name="Pallen M.J."/>
        </authorList>
    </citation>
    <scope>NUCLEOTIDE SEQUENCE</scope>
    <source>
        <strain evidence="2">6276</strain>
    </source>
</reference>
<accession>A0A9D1EZQ6</accession>
<dbReference type="AlphaFoldDB" id="A0A9D1EZQ6"/>
<organism evidence="2 3">
    <name type="scientific">Candidatus Scatousia excrementigallinarum</name>
    <dbReference type="NCBI Taxonomy" id="2840935"/>
    <lineage>
        <taxon>Bacteria</taxon>
        <taxon>Candidatus Scatousia</taxon>
    </lineage>
</organism>
<keyword evidence="1" id="KW-1133">Transmembrane helix</keyword>
<comment type="caution">
    <text evidence="2">The sequence shown here is derived from an EMBL/GenBank/DDBJ whole genome shotgun (WGS) entry which is preliminary data.</text>
</comment>
<dbReference type="EMBL" id="DVIU01000193">
    <property type="protein sequence ID" value="HIS36896.1"/>
    <property type="molecule type" value="Genomic_DNA"/>
</dbReference>
<sequence>MRNVQIERVSGGGLLRTLSATQFKAFTLAEVLITLGIIGIISALTLPVLSEKTNEKVLESQNKKAKSILANGFKRLMANDEVTSLENTNLILCGNDVSCISSEIKKVFKIVHEVDDNSHVPSAYKQGNKLTNIWKNNTELNYSFITPDGMIFGIKKNENNTRSVSIIADINGTKNPNEGGKDLCMYNISSGGTLTDMCSSMSEAEEEEEKPYKCEEDAGCIKCSEWGTCTLCYYGYHLKDGKCVADN</sequence>
<protein>
    <submittedName>
        <fullName evidence="2">Prepilin-type N-terminal cleavage/methylation domain-containing protein</fullName>
    </submittedName>
</protein>
<reference evidence="2" key="1">
    <citation type="submission" date="2020-10" db="EMBL/GenBank/DDBJ databases">
        <authorList>
            <person name="Gilroy R."/>
        </authorList>
    </citation>
    <scope>NUCLEOTIDE SEQUENCE</scope>
    <source>
        <strain evidence="2">6276</strain>
    </source>
</reference>
<evidence type="ECO:0000313" key="3">
    <source>
        <dbReference type="Proteomes" id="UP000823928"/>
    </source>
</evidence>
<dbReference type="Proteomes" id="UP000823928">
    <property type="component" value="Unassembled WGS sequence"/>
</dbReference>
<evidence type="ECO:0000313" key="2">
    <source>
        <dbReference type="EMBL" id="HIS36896.1"/>
    </source>
</evidence>
<dbReference type="NCBIfam" id="TIGR02532">
    <property type="entry name" value="IV_pilin_GFxxxE"/>
    <property type="match status" value="1"/>
</dbReference>
<feature type="transmembrane region" description="Helical" evidence="1">
    <location>
        <begin position="25"/>
        <end position="49"/>
    </location>
</feature>